<keyword evidence="7" id="KW-1185">Reference proteome</keyword>
<evidence type="ECO:0000256" key="4">
    <source>
        <dbReference type="ARBA" id="ARBA00023136"/>
    </source>
</evidence>
<dbReference type="InterPro" id="IPR037185">
    <property type="entry name" value="EmrE-like"/>
</dbReference>
<evidence type="ECO:0008006" key="8">
    <source>
        <dbReference type="Google" id="ProtNLM"/>
    </source>
</evidence>
<comment type="caution">
    <text evidence="6">The sequence shown here is derived from an EMBL/GenBank/DDBJ whole genome shotgun (WGS) entry which is preliminary data.</text>
</comment>
<proteinExistence type="predicted"/>
<organism evidence="6 7">
    <name type="scientific">Gracilariopsis chorda</name>
    <dbReference type="NCBI Taxonomy" id="448386"/>
    <lineage>
        <taxon>Eukaryota</taxon>
        <taxon>Rhodophyta</taxon>
        <taxon>Florideophyceae</taxon>
        <taxon>Rhodymeniophycidae</taxon>
        <taxon>Gracilariales</taxon>
        <taxon>Gracilariaceae</taxon>
        <taxon>Gracilariopsis</taxon>
    </lineage>
</organism>
<keyword evidence="2 5" id="KW-0812">Transmembrane</keyword>
<feature type="transmembrane region" description="Helical" evidence="5">
    <location>
        <begin position="317"/>
        <end position="340"/>
    </location>
</feature>
<accession>A0A2V3IHM4</accession>
<evidence type="ECO:0000256" key="2">
    <source>
        <dbReference type="ARBA" id="ARBA00022692"/>
    </source>
</evidence>
<dbReference type="AlphaFoldDB" id="A0A2V3IHM4"/>
<dbReference type="Proteomes" id="UP000247409">
    <property type="component" value="Unassembled WGS sequence"/>
</dbReference>
<dbReference type="SUPFAM" id="SSF103481">
    <property type="entry name" value="Multidrug resistance efflux transporter EmrE"/>
    <property type="match status" value="2"/>
</dbReference>
<dbReference type="GO" id="GO:0016020">
    <property type="term" value="C:membrane"/>
    <property type="evidence" value="ECO:0007669"/>
    <property type="project" value="UniProtKB-SubCell"/>
</dbReference>
<keyword evidence="4 5" id="KW-0472">Membrane</keyword>
<dbReference type="Pfam" id="PF16913">
    <property type="entry name" value="PUNUT"/>
    <property type="match status" value="1"/>
</dbReference>
<reference evidence="6 7" key="1">
    <citation type="journal article" date="2018" name="Mol. Biol. Evol.">
        <title>Analysis of the draft genome of the red seaweed Gracilariopsis chorda provides insights into genome size evolution in Rhodophyta.</title>
        <authorList>
            <person name="Lee J."/>
            <person name="Yang E.C."/>
            <person name="Graf L."/>
            <person name="Yang J.H."/>
            <person name="Qiu H."/>
            <person name="Zel Zion U."/>
            <person name="Chan C.X."/>
            <person name="Stephens T.G."/>
            <person name="Weber A.P.M."/>
            <person name="Boo G.H."/>
            <person name="Boo S.M."/>
            <person name="Kim K.M."/>
            <person name="Shin Y."/>
            <person name="Jung M."/>
            <person name="Lee S.J."/>
            <person name="Yim H.S."/>
            <person name="Lee J.H."/>
            <person name="Bhattacharya D."/>
            <person name="Yoon H.S."/>
        </authorList>
    </citation>
    <scope>NUCLEOTIDE SEQUENCE [LARGE SCALE GENOMIC DNA]</scope>
    <source>
        <strain evidence="6 7">SKKU-2015</strain>
        <tissue evidence="6">Whole body</tissue>
    </source>
</reference>
<feature type="transmembrane region" description="Helical" evidence="5">
    <location>
        <begin position="35"/>
        <end position="58"/>
    </location>
</feature>
<dbReference type="EMBL" id="NBIV01000210">
    <property type="protein sequence ID" value="PXF41523.1"/>
    <property type="molecule type" value="Genomic_DNA"/>
</dbReference>
<protein>
    <recommendedName>
        <fullName evidence="8">EamA domain-containing protein</fullName>
    </recommendedName>
</protein>
<dbReference type="OrthoDB" id="1436450at2759"/>
<comment type="subcellular location">
    <subcellularLocation>
        <location evidence="1">Membrane</location>
        <topology evidence="1">Multi-pass membrane protein</topology>
    </subcellularLocation>
</comment>
<feature type="transmembrane region" description="Helical" evidence="5">
    <location>
        <begin position="257"/>
        <end position="279"/>
    </location>
</feature>
<evidence type="ECO:0000256" key="5">
    <source>
        <dbReference type="SAM" id="Phobius"/>
    </source>
</evidence>
<feature type="transmembrane region" description="Helical" evidence="5">
    <location>
        <begin position="223"/>
        <end position="245"/>
    </location>
</feature>
<feature type="transmembrane region" description="Helical" evidence="5">
    <location>
        <begin position="291"/>
        <end position="310"/>
    </location>
</feature>
<evidence type="ECO:0000313" key="6">
    <source>
        <dbReference type="EMBL" id="PXF41523.1"/>
    </source>
</evidence>
<gene>
    <name evidence="6" type="ORF">BWQ96_08726</name>
</gene>
<evidence type="ECO:0000313" key="7">
    <source>
        <dbReference type="Proteomes" id="UP000247409"/>
    </source>
</evidence>
<evidence type="ECO:0000256" key="1">
    <source>
        <dbReference type="ARBA" id="ARBA00004141"/>
    </source>
</evidence>
<feature type="transmembrane region" description="Helical" evidence="5">
    <location>
        <begin position="70"/>
        <end position="87"/>
    </location>
</feature>
<feature type="transmembrane region" description="Helical" evidence="5">
    <location>
        <begin position="161"/>
        <end position="183"/>
    </location>
</feature>
<name>A0A2V3IHM4_9FLOR</name>
<feature type="transmembrane region" description="Helical" evidence="5">
    <location>
        <begin position="346"/>
        <end position="365"/>
    </location>
</feature>
<dbReference type="PANTHER" id="PTHR23051">
    <property type="entry name" value="SOLUTE CARRIER FAMILY 35, MEMBER F5"/>
    <property type="match status" value="1"/>
</dbReference>
<evidence type="ECO:0000256" key="3">
    <source>
        <dbReference type="ARBA" id="ARBA00022989"/>
    </source>
</evidence>
<sequence>MTITRTTLEDGPLATSPQQPMIIVTPHAPSRRNHIIGVIIVIMVALIWTFSAELIQHIFQDGKSFDKPYFLTYFSVSLFSLLLGGFARRSWRTTPTWDALEQTEQPMQQISGSAVMEGEYDPDFDRPSKIHLRPRDVFRLGAQLAPIFFMSSWTYNVGLDLTSVASSSIIASLTTLFTLLIGVFMGSVKFTMSKLMATVLCTIGVALVSQQDNTNGEHARRSLFGDLLSIASSFIYGFYTVILNINTERSSFSVSMLLGFLGLTNLIALWPGLIVFSLFGWEKFELPPAKVIAMLTVNGLVGTVLSDFLWAKSVELAGPLLGTLSLSLSVPFSMVADYFIRDRGFSFIYVVGTVLVISGFLLMNYEIASERAEENAQHGTELEETG</sequence>
<keyword evidence="3 5" id="KW-1133">Transmembrane helix</keyword>
<dbReference type="PANTHER" id="PTHR23051:SF0">
    <property type="entry name" value="SOLUTE CARRIER FAMILY 35 MEMBER F5"/>
    <property type="match status" value="1"/>
</dbReference>